<keyword evidence="2" id="KW-1185">Reference proteome</keyword>
<evidence type="ECO:0000313" key="2">
    <source>
        <dbReference type="Proteomes" id="UP001152604"/>
    </source>
</evidence>
<reference evidence="1" key="1">
    <citation type="submission" date="2022-03" db="EMBL/GenBank/DDBJ databases">
        <authorList>
            <person name="Brunel B."/>
        </authorList>
    </citation>
    <scope>NUCLEOTIDE SEQUENCE</scope>
    <source>
        <strain evidence="1">STM4922sample</strain>
    </source>
</reference>
<proteinExistence type="predicted"/>
<dbReference type="Proteomes" id="UP001152604">
    <property type="component" value="Unassembled WGS sequence"/>
</dbReference>
<organism evidence="1 2">
    <name type="scientific">Mesorhizobium ventifaucium</name>
    <dbReference type="NCBI Taxonomy" id="666020"/>
    <lineage>
        <taxon>Bacteria</taxon>
        <taxon>Pseudomonadati</taxon>
        <taxon>Pseudomonadota</taxon>
        <taxon>Alphaproteobacteria</taxon>
        <taxon>Hyphomicrobiales</taxon>
        <taxon>Phyllobacteriaceae</taxon>
        <taxon>Mesorhizobium</taxon>
    </lineage>
</organism>
<dbReference type="EMBL" id="CAKXZS010000051">
    <property type="protein sequence ID" value="CAH2406769.1"/>
    <property type="molecule type" value="Genomic_DNA"/>
</dbReference>
<gene>
    <name evidence="1" type="ORF">MES4922_550010</name>
</gene>
<name>A0ABN8K924_9HYPH</name>
<accession>A0ABN8K924</accession>
<sequence length="78" mass="8926">MREFGPSRRTEVQHVCVAELAVHIIKADDAAPSRQEAALASLQREAQIVSNRRSWRNGVFGCHTRRPHHCYDGDFARR</sequence>
<protein>
    <submittedName>
        <fullName evidence="1">Uncharacterized protein</fullName>
    </submittedName>
</protein>
<comment type="caution">
    <text evidence="1">The sequence shown here is derived from an EMBL/GenBank/DDBJ whole genome shotgun (WGS) entry which is preliminary data.</text>
</comment>
<evidence type="ECO:0000313" key="1">
    <source>
        <dbReference type="EMBL" id="CAH2406769.1"/>
    </source>
</evidence>